<protein>
    <submittedName>
        <fullName evidence="1">Phage portal protein</fullName>
    </submittedName>
</protein>
<dbReference type="InterPro" id="IPR006428">
    <property type="entry name" value="Portal_SPP1-type"/>
</dbReference>
<dbReference type="RefSeq" id="WP_244717191.1">
    <property type="nucleotide sequence ID" value="NZ_CP095072.1"/>
</dbReference>
<dbReference type="EMBL" id="CP095072">
    <property type="protein sequence ID" value="UOQ47748.1"/>
    <property type="molecule type" value="Genomic_DNA"/>
</dbReference>
<evidence type="ECO:0000313" key="1">
    <source>
        <dbReference type="EMBL" id="UOQ47748.1"/>
    </source>
</evidence>
<name>A0ABY4EV47_9BACI</name>
<proteinExistence type="predicted"/>
<dbReference type="Proteomes" id="UP000831782">
    <property type="component" value="Chromosome"/>
</dbReference>
<accession>A0ABY4EV47</accession>
<dbReference type="InterPro" id="IPR021145">
    <property type="entry name" value="Portal_protein_SPP1_Gp6-like"/>
</dbReference>
<sequence length="423" mass="49346">MVKDKLILKLLDELDKQKPKYTKLQKYYNGEHDILYGKAKLDKTRSDERAFFNYCRKTVQNYTGYLLGKPVNYTSKSNDKSFIDEIEKYYSYWEKEHNINLKQQTEIFGHAYEVSYINQDGQFQSTIFNPLEMIAMNDGSVDQNISVAVRKYELEYDENKYVDVWDHTHFTTYLLEGRSLKIINQKNHFFSRCPVMEVDNNDVKKSAFADIIPIIDMYNKIQSTAANEIIDHRQAYLVVENAKLTQEEAEKMKENGILLVPPGSKVYWATKNSNGAFVKDMLKDWQDEIYIQTNQVNLNENFQSNTSGVSIRLKLQELENISAIKEAIFEKALKKRLKLFCEWLDKAKNQQYDWRDVSVTFSRNVPVDEASIATMVRDLQGILPNEELISWLPRVTNPSASIEKLNEETDDMDLDSIGLDNNE</sequence>
<dbReference type="Pfam" id="PF05133">
    <property type="entry name" value="SPP1_portal"/>
    <property type="match status" value="1"/>
</dbReference>
<keyword evidence="2" id="KW-1185">Reference proteome</keyword>
<evidence type="ECO:0000313" key="2">
    <source>
        <dbReference type="Proteomes" id="UP000831782"/>
    </source>
</evidence>
<organism evidence="1 2">
    <name type="scientific">Gracilibacillus caseinilyticus</name>
    <dbReference type="NCBI Taxonomy" id="2932256"/>
    <lineage>
        <taxon>Bacteria</taxon>
        <taxon>Bacillati</taxon>
        <taxon>Bacillota</taxon>
        <taxon>Bacilli</taxon>
        <taxon>Bacillales</taxon>
        <taxon>Bacillaceae</taxon>
        <taxon>Gracilibacillus</taxon>
    </lineage>
</organism>
<gene>
    <name evidence="1" type="ORF">MUN88_17090</name>
</gene>
<reference evidence="1 2" key="1">
    <citation type="submission" date="2022-04" db="EMBL/GenBank/DDBJ databases">
        <title>Gracilibacillus sp. isolated from saltern.</title>
        <authorList>
            <person name="Won M."/>
            <person name="Lee C.-M."/>
            <person name="Woen H.-Y."/>
            <person name="Kwon S.-W."/>
        </authorList>
    </citation>
    <scope>NUCLEOTIDE SEQUENCE [LARGE SCALE GENOMIC DNA]</scope>
    <source>
        <strain evidence="1 2">SSWR10-1</strain>
    </source>
</reference>
<dbReference type="NCBIfam" id="TIGR01538">
    <property type="entry name" value="portal_SPP1"/>
    <property type="match status" value="1"/>
</dbReference>